<dbReference type="PANTHER" id="PTHR43528">
    <property type="entry name" value="ALPHA-KETOGLUTARATE PERMEASE"/>
    <property type="match status" value="1"/>
</dbReference>
<evidence type="ECO:0000313" key="11">
    <source>
        <dbReference type="EMBL" id="MDR9851854.1"/>
    </source>
</evidence>
<dbReference type="InterPro" id="IPR036259">
    <property type="entry name" value="MFS_trans_sf"/>
</dbReference>
<evidence type="ECO:0000256" key="3">
    <source>
        <dbReference type="ARBA" id="ARBA00022448"/>
    </source>
</evidence>
<evidence type="ECO:0000256" key="5">
    <source>
        <dbReference type="ARBA" id="ARBA00022692"/>
    </source>
</evidence>
<feature type="transmembrane region" description="Helical" evidence="9">
    <location>
        <begin position="127"/>
        <end position="152"/>
    </location>
</feature>
<reference evidence="11" key="1">
    <citation type="submission" date="2023-09" db="EMBL/GenBank/DDBJ databases">
        <title>Description of first Herbaspirillum huttiense subsp. nephrolepsisexaltata and Herbaspirillum huttiense subsp. lycopersicon.</title>
        <authorList>
            <person name="Poudel M."/>
            <person name="Sharma A."/>
            <person name="Goss E."/>
            <person name="Tapia J.H."/>
            <person name="Harmon C.M."/>
            <person name="Jones J.B."/>
        </authorList>
    </citation>
    <scope>NUCLEOTIDE SEQUENCE</scope>
    <source>
        <strain evidence="11">SE1</strain>
    </source>
</reference>
<dbReference type="Gene3D" id="1.20.1250.20">
    <property type="entry name" value="MFS general substrate transporter like domains"/>
    <property type="match status" value="2"/>
</dbReference>
<dbReference type="PROSITE" id="PS00217">
    <property type="entry name" value="SUGAR_TRANSPORT_2"/>
    <property type="match status" value="1"/>
</dbReference>
<comment type="subcellular location">
    <subcellularLocation>
        <location evidence="1">Cell membrane</location>
        <topology evidence="1">Multi-pass membrane protein</topology>
    </subcellularLocation>
</comment>
<evidence type="ECO:0000256" key="8">
    <source>
        <dbReference type="ARBA" id="ARBA00023136"/>
    </source>
</evidence>
<keyword evidence="6" id="KW-0769">Symport</keyword>
<evidence type="ECO:0000256" key="7">
    <source>
        <dbReference type="ARBA" id="ARBA00022989"/>
    </source>
</evidence>
<evidence type="ECO:0000256" key="9">
    <source>
        <dbReference type="SAM" id="Phobius"/>
    </source>
</evidence>
<dbReference type="Proteomes" id="UP001246576">
    <property type="component" value="Unassembled WGS sequence"/>
</dbReference>
<feature type="transmembrane region" description="Helical" evidence="9">
    <location>
        <begin position="418"/>
        <end position="436"/>
    </location>
</feature>
<dbReference type="InterPro" id="IPR011701">
    <property type="entry name" value="MFS"/>
</dbReference>
<evidence type="ECO:0000256" key="4">
    <source>
        <dbReference type="ARBA" id="ARBA00022475"/>
    </source>
</evidence>
<evidence type="ECO:0000256" key="6">
    <source>
        <dbReference type="ARBA" id="ARBA00022847"/>
    </source>
</evidence>
<feature type="transmembrane region" description="Helical" evidence="9">
    <location>
        <begin position="385"/>
        <end position="406"/>
    </location>
</feature>
<evidence type="ECO:0000259" key="10">
    <source>
        <dbReference type="PROSITE" id="PS50850"/>
    </source>
</evidence>
<evidence type="ECO:0000256" key="1">
    <source>
        <dbReference type="ARBA" id="ARBA00004651"/>
    </source>
</evidence>
<dbReference type="PROSITE" id="PS50850">
    <property type="entry name" value="MFS"/>
    <property type="match status" value="1"/>
</dbReference>
<dbReference type="SUPFAM" id="SSF103473">
    <property type="entry name" value="MFS general substrate transporter"/>
    <property type="match status" value="1"/>
</dbReference>
<keyword evidence="7 9" id="KW-1133">Transmembrane helix</keyword>
<feature type="domain" description="Major facilitator superfamily (MFS) profile" evidence="10">
    <location>
        <begin position="25"/>
        <end position="440"/>
    </location>
</feature>
<feature type="transmembrane region" description="Helical" evidence="9">
    <location>
        <begin position="25"/>
        <end position="48"/>
    </location>
</feature>
<dbReference type="EMBL" id="JAVLSJ010000024">
    <property type="protein sequence ID" value="MDR9851854.1"/>
    <property type="molecule type" value="Genomic_DNA"/>
</dbReference>
<feature type="transmembrane region" description="Helical" evidence="9">
    <location>
        <begin position="319"/>
        <end position="339"/>
    </location>
</feature>
<gene>
    <name evidence="11" type="ORF">RI048_26760</name>
</gene>
<feature type="transmembrane region" description="Helical" evidence="9">
    <location>
        <begin position="197"/>
        <end position="216"/>
    </location>
</feature>
<feature type="transmembrane region" description="Helical" evidence="9">
    <location>
        <begin position="345"/>
        <end position="373"/>
    </location>
</feature>
<name>A0ABU2EUK4_9BURK</name>
<protein>
    <submittedName>
        <fullName evidence="11">MFS transporter</fullName>
    </submittedName>
</protein>
<sequence length="445" mass="48095">MNDTRFGSDRPGPDQTKKEKADKKAVLAATVGCMLEWYDFALYGYFSVLISRLFFPADSAYVSLLLTVGTFGVGFAMRPVGAIVLGAIADQKGRRIALSWTISTMVIGTCIITFCPTYASIGIAAPLLIVVARLIQGFSSGGEMGTAVAFLLEKAPRKHRILFASFQQLMQVSALLIGSLVGAAINAWMSPETLESWGWRVPFGIGLLIGPVGWYIRRHTAESEEFEQALVKRRLEGRHRPTFIRTISEYPRETISGFCITVLWTVGTYFFLVYMPTYAMRELHLPASTSLLSNSAALAAAMICGPLFSALADKHGPKLLLQLASISLLVSCYPLMLWLTQVPTISTLVIVQCILSVTLSAFTGPAGGTLASLFPADVRSTGVSIAYNLAVTLFGGFASLIATWLINFTGSPLAPVWYVAFAACLAVAGSFMLPALRDKEISPIN</sequence>
<evidence type="ECO:0000313" key="12">
    <source>
        <dbReference type="Proteomes" id="UP001246576"/>
    </source>
</evidence>
<feature type="transmembrane region" description="Helical" evidence="9">
    <location>
        <begin position="97"/>
        <end position="121"/>
    </location>
</feature>
<feature type="transmembrane region" description="Helical" evidence="9">
    <location>
        <begin position="295"/>
        <end position="312"/>
    </location>
</feature>
<feature type="transmembrane region" description="Helical" evidence="9">
    <location>
        <begin position="60"/>
        <end position="85"/>
    </location>
</feature>
<organism evidence="11 12">
    <name type="scientific">Herbaspirillum huttiense subsp. lycopersici</name>
    <dbReference type="NCBI Taxonomy" id="3074428"/>
    <lineage>
        <taxon>Bacteria</taxon>
        <taxon>Pseudomonadati</taxon>
        <taxon>Pseudomonadota</taxon>
        <taxon>Betaproteobacteria</taxon>
        <taxon>Burkholderiales</taxon>
        <taxon>Oxalobacteraceae</taxon>
        <taxon>Herbaspirillum</taxon>
    </lineage>
</organism>
<evidence type="ECO:0000256" key="2">
    <source>
        <dbReference type="ARBA" id="ARBA00008240"/>
    </source>
</evidence>
<keyword evidence="5 9" id="KW-0812">Transmembrane</keyword>
<dbReference type="Pfam" id="PF07690">
    <property type="entry name" value="MFS_1"/>
    <property type="match status" value="1"/>
</dbReference>
<dbReference type="InterPro" id="IPR051084">
    <property type="entry name" value="H+-coupled_symporters"/>
</dbReference>
<keyword evidence="12" id="KW-1185">Reference proteome</keyword>
<keyword evidence="3" id="KW-0813">Transport</keyword>
<proteinExistence type="inferred from homology"/>
<comment type="caution">
    <text evidence="11">The sequence shown here is derived from an EMBL/GenBank/DDBJ whole genome shotgun (WGS) entry which is preliminary data.</text>
</comment>
<keyword evidence="8 9" id="KW-0472">Membrane</keyword>
<feature type="transmembrane region" description="Helical" evidence="9">
    <location>
        <begin position="255"/>
        <end position="275"/>
    </location>
</feature>
<comment type="similarity">
    <text evidence="2">Belongs to the major facilitator superfamily. Metabolite:H+ Symporter (MHS) family (TC 2.A.1.6) family.</text>
</comment>
<dbReference type="InterPro" id="IPR020846">
    <property type="entry name" value="MFS_dom"/>
</dbReference>
<dbReference type="RefSeq" id="WP_134137666.1">
    <property type="nucleotide sequence ID" value="NZ_JAVLSJ010000024.1"/>
</dbReference>
<dbReference type="InterPro" id="IPR005829">
    <property type="entry name" value="Sugar_transporter_CS"/>
</dbReference>
<dbReference type="PANTHER" id="PTHR43528:SF8">
    <property type="entry name" value="BLR0239 PROTEIN"/>
    <property type="match status" value="1"/>
</dbReference>
<accession>A0ABU2EUK4</accession>
<keyword evidence="4" id="KW-1003">Cell membrane</keyword>
<feature type="transmembrane region" description="Helical" evidence="9">
    <location>
        <begin position="172"/>
        <end position="191"/>
    </location>
</feature>